<gene>
    <name evidence="1" type="ORF">OVA965_LOCUS39089</name>
    <name evidence="2" type="ORF">TMI583_LOCUS40350</name>
</gene>
<dbReference type="Proteomes" id="UP000677228">
    <property type="component" value="Unassembled WGS sequence"/>
</dbReference>
<dbReference type="EMBL" id="CAJOBA010062226">
    <property type="protein sequence ID" value="CAF4336551.1"/>
    <property type="molecule type" value="Genomic_DNA"/>
</dbReference>
<comment type="caution">
    <text evidence="1">The sequence shown here is derived from an EMBL/GenBank/DDBJ whole genome shotgun (WGS) entry which is preliminary data.</text>
</comment>
<evidence type="ECO:0000313" key="3">
    <source>
        <dbReference type="Proteomes" id="UP000677228"/>
    </source>
</evidence>
<accession>A0A8S2FT13</accession>
<dbReference type="EMBL" id="CAJNOK010039809">
    <property type="protein sequence ID" value="CAF1547262.1"/>
    <property type="molecule type" value="Genomic_DNA"/>
</dbReference>
<evidence type="ECO:0000313" key="2">
    <source>
        <dbReference type="EMBL" id="CAF4336551.1"/>
    </source>
</evidence>
<name>A0A8S2FT13_9BILA</name>
<protein>
    <submittedName>
        <fullName evidence="1">Uncharacterized protein</fullName>
    </submittedName>
</protein>
<reference evidence="1" key="1">
    <citation type="submission" date="2021-02" db="EMBL/GenBank/DDBJ databases">
        <authorList>
            <person name="Nowell W R."/>
        </authorList>
    </citation>
    <scope>NUCLEOTIDE SEQUENCE</scope>
</reference>
<feature type="non-terminal residue" evidence="1">
    <location>
        <position position="11"/>
    </location>
</feature>
<evidence type="ECO:0000313" key="1">
    <source>
        <dbReference type="EMBL" id="CAF1547262.1"/>
    </source>
</evidence>
<organism evidence="1 3">
    <name type="scientific">Didymodactylos carnosus</name>
    <dbReference type="NCBI Taxonomy" id="1234261"/>
    <lineage>
        <taxon>Eukaryota</taxon>
        <taxon>Metazoa</taxon>
        <taxon>Spiralia</taxon>
        <taxon>Gnathifera</taxon>
        <taxon>Rotifera</taxon>
        <taxon>Eurotatoria</taxon>
        <taxon>Bdelloidea</taxon>
        <taxon>Philodinida</taxon>
        <taxon>Philodinidae</taxon>
        <taxon>Didymodactylos</taxon>
    </lineage>
</organism>
<proteinExistence type="predicted"/>
<dbReference type="Proteomes" id="UP000682733">
    <property type="component" value="Unassembled WGS sequence"/>
</dbReference>
<sequence length="11" mass="1174">MVAERQPATDG</sequence>